<accession>A0ACC1SX20</accession>
<dbReference type="Proteomes" id="UP001148629">
    <property type="component" value="Unassembled WGS sequence"/>
</dbReference>
<gene>
    <name evidence="1" type="ORF">NM208_g1176</name>
</gene>
<organism evidence="1 2">
    <name type="scientific">Fusarium decemcellulare</name>
    <dbReference type="NCBI Taxonomy" id="57161"/>
    <lineage>
        <taxon>Eukaryota</taxon>
        <taxon>Fungi</taxon>
        <taxon>Dikarya</taxon>
        <taxon>Ascomycota</taxon>
        <taxon>Pezizomycotina</taxon>
        <taxon>Sordariomycetes</taxon>
        <taxon>Hypocreomycetidae</taxon>
        <taxon>Hypocreales</taxon>
        <taxon>Nectriaceae</taxon>
        <taxon>Fusarium</taxon>
        <taxon>Fusarium decemcellulare species complex</taxon>
    </lineage>
</organism>
<sequence length="535" mass="59123">MDKSSNSKDAEHPNVGDNEVASKELEAPGVIDAIAASDSEKPAAFGSGHIKLYRICLLIYLCATLIGFDGSLQGSINSIKAYQEYYNVSENEQASTGIVFAIFNVGQMVGALFAWVCDWRGRRMSIFIGTIGVCIGAIVTSTAPTLAGYIGGRFLLSFFSTFASTAAPLYLIEISPPYFRGTIAGLYNTFYYVGSIIASFTVYGTSRNLSGNLAWRLPLWLQMVCPGTVATFIWFCPESPRWLIAQERFEDAKSIIAKYHADGNPDHPIVGLQLTEMAASLEGAEMMSWKSIFDVRVLMNTKARRYRFALCLAFSWFGQFSGNNVVSYYLPLLVEAVGVTSTDTKLLLNAIYAIVGWLFAMCGARFHDIVGRRKMLMGTTLGMAIALAITAGTAAGYEHDKTNDAVSSTSIVFIYLFGCIFAFGFTPMQPIYPGEVCDNIQRAKAMGTYKLTSGAASFVNTFAAPIALKNIRYWFYVFFVFWDLFEFTVIYFFFVETKGRTLEELDQVFESNNPRKASTKRAAFSVPLDRKPDIS</sequence>
<reference evidence="1" key="1">
    <citation type="submission" date="2022-08" db="EMBL/GenBank/DDBJ databases">
        <title>Genome Sequence of Fusarium decemcellulare.</title>
        <authorList>
            <person name="Buettner E."/>
        </authorList>
    </citation>
    <scope>NUCLEOTIDE SEQUENCE</scope>
    <source>
        <strain evidence="1">Babe19</strain>
    </source>
</reference>
<proteinExistence type="predicted"/>
<comment type="caution">
    <text evidence="1">The sequence shown here is derived from an EMBL/GenBank/DDBJ whole genome shotgun (WGS) entry which is preliminary data.</text>
</comment>
<protein>
    <submittedName>
        <fullName evidence="1">Uncharacterized protein</fullName>
    </submittedName>
</protein>
<dbReference type="EMBL" id="JANRMS010000058">
    <property type="protein sequence ID" value="KAJ3548092.1"/>
    <property type="molecule type" value="Genomic_DNA"/>
</dbReference>
<name>A0ACC1SX20_9HYPO</name>
<evidence type="ECO:0000313" key="1">
    <source>
        <dbReference type="EMBL" id="KAJ3548092.1"/>
    </source>
</evidence>
<keyword evidence="2" id="KW-1185">Reference proteome</keyword>
<evidence type="ECO:0000313" key="2">
    <source>
        <dbReference type="Proteomes" id="UP001148629"/>
    </source>
</evidence>